<sequence>MILIVGGCWKKPSAWHAKCDALQKAQKVLEEVLVRNVDTWNALIAGYAKQGHVEEGMGYFQRMQSEDISPDEAAYAFVLKACGTMQDNDMCKRILDDIVNKGLLRKNIMLGTALVDMYDKCGALQKAQKLLEELPVRDVLSWIVPSAGYTQQGQG</sequence>
<feature type="repeat" description="PPR" evidence="2">
    <location>
        <begin position="36"/>
        <end position="70"/>
    </location>
</feature>
<dbReference type="EMBL" id="JABFUD020000003">
    <property type="protein sequence ID" value="KAI5082448.1"/>
    <property type="molecule type" value="Genomic_DNA"/>
</dbReference>
<dbReference type="InterPro" id="IPR046960">
    <property type="entry name" value="PPR_At4g14850-like_plant"/>
</dbReference>
<dbReference type="Gene3D" id="1.25.40.10">
    <property type="entry name" value="Tetratricopeptide repeat domain"/>
    <property type="match status" value="1"/>
</dbReference>
<dbReference type="NCBIfam" id="TIGR00756">
    <property type="entry name" value="PPR"/>
    <property type="match status" value="1"/>
</dbReference>
<dbReference type="PROSITE" id="PS51375">
    <property type="entry name" value="PPR"/>
    <property type="match status" value="1"/>
</dbReference>
<evidence type="ECO:0000313" key="3">
    <source>
        <dbReference type="EMBL" id="KAI5082448.1"/>
    </source>
</evidence>
<name>A0A9D4ZNU5_ADICA</name>
<keyword evidence="1" id="KW-0677">Repeat</keyword>
<reference evidence="3" key="1">
    <citation type="submission" date="2021-01" db="EMBL/GenBank/DDBJ databases">
        <title>Adiantum capillus-veneris genome.</title>
        <authorList>
            <person name="Fang Y."/>
            <person name="Liao Q."/>
        </authorList>
    </citation>
    <scope>NUCLEOTIDE SEQUENCE</scope>
    <source>
        <strain evidence="3">H3</strain>
        <tissue evidence="3">Leaf</tissue>
    </source>
</reference>
<accession>A0A9D4ZNU5</accession>
<dbReference type="InterPro" id="IPR002885">
    <property type="entry name" value="PPR_rpt"/>
</dbReference>
<dbReference type="Proteomes" id="UP000886520">
    <property type="component" value="Chromosome 2"/>
</dbReference>
<dbReference type="GO" id="GO:0009451">
    <property type="term" value="P:RNA modification"/>
    <property type="evidence" value="ECO:0007669"/>
    <property type="project" value="InterPro"/>
</dbReference>
<dbReference type="AlphaFoldDB" id="A0A9D4ZNU5"/>
<dbReference type="InterPro" id="IPR011990">
    <property type="entry name" value="TPR-like_helical_dom_sf"/>
</dbReference>
<dbReference type="PANTHER" id="PTHR47926:SF533">
    <property type="entry name" value="DYW DOMAIN-CONTAINING PROTEIN"/>
    <property type="match status" value="1"/>
</dbReference>
<evidence type="ECO:0000256" key="1">
    <source>
        <dbReference type="ARBA" id="ARBA00022737"/>
    </source>
</evidence>
<evidence type="ECO:0000256" key="2">
    <source>
        <dbReference type="PROSITE-ProRule" id="PRU00708"/>
    </source>
</evidence>
<dbReference type="PANTHER" id="PTHR47926">
    <property type="entry name" value="PENTATRICOPEPTIDE REPEAT-CONTAINING PROTEIN"/>
    <property type="match status" value="1"/>
</dbReference>
<keyword evidence="4" id="KW-1185">Reference proteome</keyword>
<dbReference type="Pfam" id="PF13041">
    <property type="entry name" value="PPR_2"/>
    <property type="match status" value="1"/>
</dbReference>
<comment type="caution">
    <text evidence="3">The sequence shown here is derived from an EMBL/GenBank/DDBJ whole genome shotgun (WGS) entry which is preliminary data.</text>
</comment>
<gene>
    <name evidence="3" type="ORF">GOP47_0002191</name>
</gene>
<organism evidence="3 4">
    <name type="scientific">Adiantum capillus-veneris</name>
    <name type="common">Maidenhair fern</name>
    <dbReference type="NCBI Taxonomy" id="13818"/>
    <lineage>
        <taxon>Eukaryota</taxon>
        <taxon>Viridiplantae</taxon>
        <taxon>Streptophyta</taxon>
        <taxon>Embryophyta</taxon>
        <taxon>Tracheophyta</taxon>
        <taxon>Polypodiopsida</taxon>
        <taxon>Polypodiidae</taxon>
        <taxon>Polypodiales</taxon>
        <taxon>Pteridineae</taxon>
        <taxon>Pteridaceae</taxon>
        <taxon>Vittarioideae</taxon>
        <taxon>Adiantum</taxon>
    </lineage>
</organism>
<proteinExistence type="predicted"/>
<evidence type="ECO:0008006" key="5">
    <source>
        <dbReference type="Google" id="ProtNLM"/>
    </source>
</evidence>
<protein>
    <recommendedName>
        <fullName evidence="5">Pentatricopeptide repeat-containing protein</fullName>
    </recommendedName>
</protein>
<dbReference type="OrthoDB" id="9990610at2759"/>
<evidence type="ECO:0000313" key="4">
    <source>
        <dbReference type="Proteomes" id="UP000886520"/>
    </source>
</evidence>
<dbReference type="GO" id="GO:0003723">
    <property type="term" value="F:RNA binding"/>
    <property type="evidence" value="ECO:0007669"/>
    <property type="project" value="InterPro"/>
</dbReference>